<dbReference type="Proteomes" id="UP001217500">
    <property type="component" value="Chromosome"/>
</dbReference>
<reference evidence="1" key="1">
    <citation type="submission" date="2023-01" db="EMBL/GenBank/DDBJ databases">
        <title>The genome sequence of Kordiimonadaceae bacterium 6D33.</title>
        <authorList>
            <person name="Liu Y."/>
        </authorList>
    </citation>
    <scope>NUCLEOTIDE SEQUENCE</scope>
    <source>
        <strain evidence="1">6D33</strain>
    </source>
</reference>
<evidence type="ECO:0000313" key="1">
    <source>
        <dbReference type="EMBL" id="WCL53645.1"/>
    </source>
</evidence>
<evidence type="ECO:0000313" key="2">
    <source>
        <dbReference type="Proteomes" id="UP001217500"/>
    </source>
</evidence>
<name>A0AAE9XT41_9PROT</name>
<protein>
    <submittedName>
        <fullName evidence="1">PAS domain-containing protein</fullName>
    </submittedName>
</protein>
<sequence>MLQSQERFLALWNAIAEDGGVARLSRLELRAIAALLPWITILEMDNDGDLRFRLGGGGLEAELGCGIRGRRVVELASNARIAEIAVAFIKQAMAHRTGLYLNGSFTSAVHPGLPLSCLGLPFIDDKSSERPGSCVFVQVWRPLDNRNRDFTNLWGKVEIAFDEIFEVHVGQPFDHEAVPADIRHLARRQGISVGRMPEKRLEGQGAD</sequence>
<dbReference type="AlphaFoldDB" id="A0AAE9XT41"/>
<proteinExistence type="predicted"/>
<dbReference type="KEGG" id="gso:PH603_13985"/>
<dbReference type="Pfam" id="PF07310">
    <property type="entry name" value="PAS_5"/>
    <property type="match status" value="1"/>
</dbReference>
<dbReference type="EMBL" id="CP116805">
    <property type="protein sequence ID" value="WCL53645.1"/>
    <property type="molecule type" value="Genomic_DNA"/>
</dbReference>
<organism evidence="1 2">
    <name type="scientific">Gimibacter soli</name>
    <dbReference type="NCBI Taxonomy" id="3024400"/>
    <lineage>
        <taxon>Bacteria</taxon>
        <taxon>Pseudomonadati</taxon>
        <taxon>Pseudomonadota</taxon>
        <taxon>Alphaproteobacteria</taxon>
        <taxon>Kordiimonadales</taxon>
        <taxon>Temperatibacteraceae</taxon>
        <taxon>Gimibacter</taxon>
    </lineage>
</organism>
<dbReference type="InterPro" id="IPR009922">
    <property type="entry name" value="DUF1457"/>
</dbReference>
<dbReference type="RefSeq" id="WP_289503157.1">
    <property type="nucleotide sequence ID" value="NZ_CP116805.1"/>
</dbReference>
<keyword evidence="2" id="KW-1185">Reference proteome</keyword>
<gene>
    <name evidence="1" type="ORF">PH603_13985</name>
</gene>
<accession>A0AAE9XT41</accession>